<dbReference type="Pfam" id="PF25298">
    <property type="entry name" value="Baculo_FP_2nd"/>
    <property type="match status" value="1"/>
</dbReference>
<dbReference type="AlphaFoldDB" id="A0AAU9V7B9"/>
<proteinExistence type="predicted"/>
<dbReference type="Proteomes" id="UP001153954">
    <property type="component" value="Unassembled WGS sequence"/>
</dbReference>
<keyword evidence="4" id="KW-1185">Reference proteome</keyword>
<organism evidence="3 4">
    <name type="scientific">Euphydryas editha</name>
    <name type="common">Edith's checkerspot</name>
    <dbReference type="NCBI Taxonomy" id="104508"/>
    <lineage>
        <taxon>Eukaryota</taxon>
        <taxon>Metazoa</taxon>
        <taxon>Ecdysozoa</taxon>
        <taxon>Arthropoda</taxon>
        <taxon>Hexapoda</taxon>
        <taxon>Insecta</taxon>
        <taxon>Pterygota</taxon>
        <taxon>Neoptera</taxon>
        <taxon>Endopterygota</taxon>
        <taxon>Lepidoptera</taxon>
        <taxon>Glossata</taxon>
        <taxon>Ditrysia</taxon>
        <taxon>Papilionoidea</taxon>
        <taxon>Nymphalidae</taxon>
        <taxon>Nymphalinae</taxon>
        <taxon>Euphydryas</taxon>
    </lineage>
</organism>
<dbReference type="InterPro" id="IPR057251">
    <property type="entry name" value="FP_C"/>
</dbReference>
<dbReference type="EMBL" id="CAKOGL010000031">
    <property type="protein sequence ID" value="CAH2107891.1"/>
    <property type="molecule type" value="Genomic_DNA"/>
</dbReference>
<evidence type="ECO:0000256" key="1">
    <source>
        <dbReference type="SAM" id="Coils"/>
    </source>
</evidence>
<evidence type="ECO:0000313" key="4">
    <source>
        <dbReference type="Proteomes" id="UP001153954"/>
    </source>
</evidence>
<gene>
    <name evidence="3" type="ORF">EEDITHA_LOCUS21879</name>
</gene>
<evidence type="ECO:0000313" key="3">
    <source>
        <dbReference type="EMBL" id="CAH2107891.1"/>
    </source>
</evidence>
<evidence type="ECO:0000259" key="2">
    <source>
        <dbReference type="Pfam" id="PF25298"/>
    </source>
</evidence>
<reference evidence="3" key="1">
    <citation type="submission" date="2022-03" db="EMBL/GenBank/DDBJ databases">
        <authorList>
            <person name="Tunstrom K."/>
        </authorList>
    </citation>
    <scope>NUCLEOTIDE SEQUENCE</scope>
</reference>
<keyword evidence="1" id="KW-0175">Coiled coil</keyword>
<feature type="coiled-coil region" evidence="1">
    <location>
        <begin position="34"/>
        <end position="61"/>
    </location>
</feature>
<comment type="caution">
    <text evidence="3">The sequence shown here is derived from an EMBL/GenBank/DDBJ whole genome shotgun (WGS) entry which is preliminary data.</text>
</comment>
<sequence>MSTATLRQGQFFAHNSYPSISCLKKECSEQASLLEAVRADKESLLSKNDQLNTRVIQLEQQSRACNVEIHCVPEHKNENIMNTVQQLSKVIKHPIDDEKILFCAKIAKMNKTSPRPRSILVKFNSPRLRDEFLAATSRFNRNNADKLNSSHLGIASSKKEPIYVSEHLAPDTKMLLAAARRKSKEVNYKFVWVRDGKIYMRKSENSKYIQIRNHDTINNLS</sequence>
<feature type="domain" description="FP protein C-terminal" evidence="2">
    <location>
        <begin position="170"/>
        <end position="220"/>
    </location>
</feature>
<name>A0AAU9V7B9_EUPED</name>
<protein>
    <recommendedName>
        <fullName evidence="2">FP protein C-terminal domain-containing protein</fullName>
    </recommendedName>
</protein>
<accession>A0AAU9V7B9</accession>